<dbReference type="InterPro" id="IPR013126">
    <property type="entry name" value="Hsp_70_fam"/>
</dbReference>
<evidence type="ECO:0000256" key="5">
    <source>
        <dbReference type="SAM" id="Coils"/>
    </source>
</evidence>
<keyword evidence="2" id="KW-0547">Nucleotide-binding</keyword>
<evidence type="ECO:0000256" key="3">
    <source>
        <dbReference type="ARBA" id="ARBA00022840"/>
    </source>
</evidence>
<organism evidence="7 8">
    <name type="scientific">Microctonus aethiopoides</name>
    <dbReference type="NCBI Taxonomy" id="144406"/>
    <lineage>
        <taxon>Eukaryota</taxon>
        <taxon>Metazoa</taxon>
        <taxon>Ecdysozoa</taxon>
        <taxon>Arthropoda</taxon>
        <taxon>Hexapoda</taxon>
        <taxon>Insecta</taxon>
        <taxon>Pterygota</taxon>
        <taxon>Neoptera</taxon>
        <taxon>Endopterygota</taxon>
        <taxon>Hymenoptera</taxon>
        <taxon>Apocrita</taxon>
        <taxon>Ichneumonoidea</taxon>
        <taxon>Braconidae</taxon>
        <taxon>Euphorinae</taxon>
        <taxon>Microctonus</taxon>
    </lineage>
</organism>
<name>A0AA39KN59_9HYME</name>
<dbReference type="PANTHER" id="PTHR45639:SF34">
    <property type="entry name" value="CHAPERONE PROTEIN DNAK"/>
    <property type="match status" value="1"/>
</dbReference>
<evidence type="ECO:0000256" key="4">
    <source>
        <dbReference type="ARBA" id="ARBA00023016"/>
    </source>
</evidence>
<dbReference type="GO" id="GO:0034663">
    <property type="term" value="C:endoplasmic reticulum chaperone complex"/>
    <property type="evidence" value="ECO:0007669"/>
    <property type="project" value="TreeGrafter"/>
</dbReference>
<dbReference type="GO" id="GO:0030968">
    <property type="term" value="P:endoplasmic reticulum unfolded protein response"/>
    <property type="evidence" value="ECO:0007669"/>
    <property type="project" value="TreeGrafter"/>
</dbReference>
<dbReference type="FunFam" id="1.20.1270.10:FF:000024">
    <property type="entry name" value="Heat shock protein 70"/>
    <property type="match status" value="1"/>
</dbReference>
<dbReference type="AlphaFoldDB" id="A0AA39KN59"/>
<dbReference type="GO" id="GO:0005524">
    <property type="term" value="F:ATP binding"/>
    <property type="evidence" value="ECO:0007669"/>
    <property type="project" value="UniProtKB-KW"/>
</dbReference>
<dbReference type="Proteomes" id="UP001168990">
    <property type="component" value="Unassembled WGS sequence"/>
</dbReference>
<keyword evidence="5" id="KW-0175">Coiled coil</keyword>
<dbReference type="GO" id="GO:0140662">
    <property type="term" value="F:ATP-dependent protein folding chaperone"/>
    <property type="evidence" value="ECO:0007669"/>
    <property type="project" value="InterPro"/>
</dbReference>
<dbReference type="InterPro" id="IPR029048">
    <property type="entry name" value="HSP70_C_sf"/>
</dbReference>
<reference evidence="7" key="2">
    <citation type="submission" date="2023-03" db="EMBL/GenBank/DDBJ databases">
        <authorList>
            <person name="Inwood S.N."/>
            <person name="Skelly J.G."/>
            <person name="Guhlin J."/>
            <person name="Harrop T.W.R."/>
            <person name="Goldson S.G."/>
            <person name="Dearden P.K."/>
        </authorList>
    </citation>
    <scope>NUCLEOTIDE SEQUENCE</scope>
    <source>
        <strain evidence="7">Irish</strain>
        <tissue evidence="7">Whole body</tissue>
    </source>
</reference>
<evidence type="ECO:0008006" key="9">
    <source>
        <dbReference type="Google" id="ProtNLM"/>
    </source>
</evidence>
<feature type="non-terminal residue" evidence="7">
    <location>
        <position position="1"/>
    </location>
</feature>
<feature type="compositionally biased region" description="Polar residues" evidence="6">
    <location>
        <begin position="100"/>
        <end position="117"/>
    </location>
</feature>
<evidence type="ECO:0000256" key="1">
    <source>
        <dbReference type="ARBA" id="ARBA00007381"/>
    </source>
</evidence>
<evidence type="ECO:0000256" key="6">
    <source>
        <dbReference type="SAM" id="MobiDB-lite"/>
    </source>
</evidence>
<reference evidence="7" key="1">
    <citation type="journal article" date="2023" name="bioRxiv">
        <title>Scaffold-level genome assemblies of two parasitoid biocontrol wasps reveal the parthenogenesis mechanism and an associated novel virus.</title>
        <authorList>
            <person name="Inwood S."/>
            <person name="Skelly J."/>
            <person name="Guhlin J."/>
            <person name="Harrop T."/>
            <person name="Goldson S."/>
            <person name="Dearden P."/>
        </authorList>
    </citation>
    <scope>NUCLEOTIDE SEQUENCE</scope>
    <source>
        <strain evidence="7">Irish</strain>
        <tissue evidence="7">Whole body</tissue>
    </source>
</reference>
<comment type="caution">
    <text evidence="7">The sequence shown here is derived from an EMBL/GenBank/DDBJ whole genome shotgun (WGS) entry which is preliminary data.</text>
</comment>
<feature type="coiled-coil region" evidence="5">
    <location>
        <begin position="70"/>
        <end position="97"/>
    </location>
</feature>
<feature type="coiled-coil region" evidence="5">
    <location>
        <begin position="2"/>
        <end position="29"/>
    </location>
</feature>
<dbReference type="SUPFAM" id="SSF100934">
    <property type="entry name" value="Heat shock protein 70kD (HSP70), C-terminal subdomain"/>
    <property type="match status" value="1"/>
</dbReference>
<evidence type="ECO:0000313" key="8">
    <source>
        <dbReference type="Proteomes" id="UP001168990"/>
    </source>
</evidence>
<dbReference type="EMBL" id="JAQQBS010001210">
    <property type="protein sequence ID" value="KAK0167693.1"/>
    <property type="molecule type" value="Genomic_DNA"/>
</dbReference>
<comment type="similarity">
    <text evidence="1">Belongs to the heat shock protein 70 family.</text>
</comment>
<accession>A0AA39KN59</accession>
<protein>
    <recommendedName>
        <fullName evidence="9">Heat shock protein 70</fullName>
    </recommendedName>
</protein>
<keyword evidence="4" id="KW-0346">Stress response</keyword>
<feature type="region of interest" description="Disordered" evidence="6">
    <location>
        <begin position="100"/>
        <end position="133"/>
    </location>
</feature>
<dbReference type="Pfam" id="PF00012">
    <property type="entry name" value="HSP70"/>
    <property type="match status" value="1"/>
</dbReference>
<evidence type="ECO:0000256" key="2">
    <source>
        <dbReference type="ARBA" id="ARBA00022741"/>
    </source>
</evidence>
<dbReference type="Gene3D" id="1.20.1270.10">
    <property type="match status" value="1"/>
</dbReference>
<gene>
    <name evidence="7" type="ORF">PV328_012406</name>
</gene>
<dbReference type="PANTHER" id="PTHR45639">
    <property type="entry name" value="HSC70CB, ISOFORM G-RELATED"/>
    <property type="match status" value="1"/>
</dbReference>
<sequence>SREEIDRMLAEAERYRAQDEEQRDKVSARNQLESYVFSVKQALQEHGSKLDEADRNQVTQMCDETIKWLDNNTLAEKEEYKDKLDELQKKCSAIMTKLHQNGGASQSGPQDCGSQFRQGGGQNYSGPTVEEVD</sequence>
<proteinExistence type="inferred from homology"/>
<keyword evidence="3" id="KW-0067">ATP-binding</keyword>
<keyword evidence="8" id="KW-1185">Reference proteome</keyword>
<evidence type="ECO:0000313" key="7">
    <source>
        <dbReference type="EMBL" id="KAK0167693.1"/>
    </source>
</evidence>